<dbReference type="Proteomes" id="UP000222056">
    <property type="component" value="Unassembled WGS sequence"/>
</dbReference>
<protein>
    <submittedName>
        <fullName evidence="3">Uncharacterized conserved protein, DUF305 family</fullName>
    </submittedName>
</protein>
<dbReference type="Pfam" id="PF03713">
    <property type="entry name" value="DUF305"/>
    <property type="match status" value="2"/>
</dbReference>
<dbReference type="Gene3D" id="1.20.1260.10">
    <property type="match status" value="2"/>
</dbReference>
<accession>A0A1H6FPC8</accession>
<dbReference type="EMBL" id="FNWJ01000001">
    <property type="protein sequence ID" value="SEH11615.1"/>
    <property type="molecule type" value="Genomic_DNA"/>
</dbReference>
<evidence type="ECO:0000259" key="2">
    <source>
        <dbReference type="Pfam" id="PF03713"/>
    </source>
</evidence>
<dbReference type="AlphaFoldDB" id="A0A1H6FPC8"/>
<organism evidence="3 4">
    <name type="scientific">Thermoleophilum album</name>
    <dbReference type="NCBI Taxonomy" id="29539"/>
    <lineage>
        <taxon>Bacteria</taxon>
        <taxon>Bacillati</taxon>
        <taxon>Actinomycetota</taxon>
        <taxon>Thermoleophilia</taxon>
        <taxon>Thermoleophilales</taxon>
        <taxon>Thermoleophilaceae</taxon>
        <taxon>Thermoleophilum</taxon>
    </lineage>
</organism>
<evidence type="ECO:0000313" key="4">
    <source>
        <dbReference type="Proteomes" id="UP000222056"/>
    </source>
</evidence>
<feature type="domain" description="DUF305" evidence="2">
    <location>
        <begin position="20"/>
        <end position="76"/>
    </location>
</feature>
<feature type="region of interest" description="Disordered" evidence="1">
    <location>
        <begin position="179"/>
        <end position="202"/>
    </location>
</feature>
<dbReference type="PANTHER" id="PTHR36933:SF1">
    <property type="entry name" value="SLL0788 PROTEIN"/>
    <property type="match status" value="1"/>
</dbReference>
<evidence type="ECO:0000313" key="3">
    <source>
        <dbReference type="EMBL" id="SEH11615.1"/>
    </source>
</evidence>
<gene>
    <name evidence="3" type="ORF">SAMN02745716_0825</name>
</gene>
<evidence type="ECO:0000256" key="1">
    <source>
        <dbReference type="SAM" id="MobiDB-lite"/>
    </source>
</evidence>
<dbReference type="InterPro" id="IPR005183">
    <property type="entry name" value="DUF305_CopM-like"/>
</dbReference>
<feature type="compositionally biased region" description="Gly residues" evidence="1">
    <location>
        <begin position="193"/>
        <end position="202"/>
    </location>
</feature>
<feature type="domain" description="DUF305" evidence="2">
    <location>
        <begin position="118"/>
        <end position="190"/>
    </location>
</feature>
<dbReference type="STRING" id="29539.SAMN02745716_0825"/>
<name>A0A1H6FPC8_THEAL</name>
<dbReference type="InterPro" id="IPR012347">
    <property type="entry name" value="Ferritin-like"/>
</dbReference>
<proteinExistence type="predicted"/>
<dbReference type="PANTHER" id="PTHR36933">
    <property type="entry name" value="SLL0788 PROTEIN"/>
    <property type="match status" value="1"/>
</dbReference>
<reference evidence="4" key="1">
    <citation type="submission" date="2016-10" db="EMBL/GenBank/DDBJ databases">
        <authorList>
            <person name="Varghese N."/>
            <person name="Submissions S."/>
        </authorList>
    </citation>
    <scope>NUCLEOTIDE SEQUENCE [LARGE SCALE GENOMIC DNA]</scope>
    <source>
        <strain evidence="4">ATCC 35263</strain>
    </source>
</reference>
<sequence length="202" mass="21880">MAALLAACGGSSGGGERGLAAPGRATDREFIAAMIPHHQGAIAMARVATRRAEHPEIRRLAQSIISAQEREIRELRLVHRDLFGGEPGSARPQLLGLSMSEAGMAHDTAMLETARPFDRAFIDMMIPHHEGAVRMAKVVLKRGSDPRLKRLARDIVRTQTAEIRSMKRWRQQWYGSSATMHEGAPQPKSSPMGGAGAHGGAH</sequence>
<keyword evidence="4" id="KW-1185">Reference proteome</keyword>